<evidence type="ECO:0000313" key="3">
    <source>
        <dbReference type="EMBL" id="KGH31109.1"/>
    </source>
</evidence>
<dbReference type="Gene3D" id="3.30.429.10">
    <property type="entry name" value="Macrophage Migration Inhibitory Factor"/>
    <property type="match status" value="1"/>
</dbReference>
<dbReference type="RefSeq" id="WP_113707691.1">
    <property type="nucleotide sequence ID" value="NZ_AWOR01000026.1"/>
</dbReference>
<protein>
    <submittedName>
        <fullName evidence="3">4-oxalocrotonate tautomerase</fullName>
    </submittedName>
</protein>
<gene>
    <name evidence="3" type="ORF">P353_06200</name>
</gene>
<evidence type="ECO:0000256" key="1">
    <source>
        <dbReference type="ARBA" id="ARBA00023235"/>
    </source>
</evidence>
<dbReference type="InterPro" id="IPR014347">
    <property type="entry name" value="Tautomerase/MIF_sf"/>
</dbReference>
<dbReference type="Proteomes" id="UP000029553">
    <property type="component" value="Unassembled WGS sequence"/>
</dbReference>
<name>A0A096FMJ2_COMTE</name>
<proteinExistence type="predicted"/>
<organism evidence="3 4">
    <name type="scientific">Comamonas testosteroni</name>
    <name type="common">Pseudomonas testosteroni</name>
    <dbReference type="NCBI Taxonomy" id="285"/>
    <lineage>
        <taxon>Bacteria</taxon>
        <taxon>Pseudomonadati</taxon>
        <taxon>Pseudomonadota</taxon>
        <taxon>Betaproteobacteria</taxon>
        <taxon>Burkholderiales</taxon>
        <taxon>Comamonadaceae</taxon>
        <taxon>Comamonas</taxon>
    </lineage>
</organism>
<evidence type="ECO:0000259" key="2">
    <source>
        <dbReference type="Pfam" id="PF01361"/>
    </source>
</evidence>
<dbReference type="Pfam" id="PF01361">
    <property type="entry name" value="Tautomerase"/>
    <property type="match status" value="1"/>
</dbReference>
<comment type="caution">
    <text evidence="3">The sequence shown here is derived from an EMBL/GenBank/DDBJ whole genome shotgun (WGS) entry which is preliminary data.</text>
</comment>
<feature type="domain" description="4-oxalocrotonate tautomerase-like" evidence="2">
    <location>
        <begin position="3"/>
        <end position="40"/>
    </location>
</feature>
<accession>A0A096FMJ2</accession>
<dbReference type="InterPro" id="IPR004370">
    <property type="entry name" value="4-OT-like_dom"/>
</dbReference>
<dbReference type="GO" id="GO:0016853">
    <property type="term" value="F:isomerase activity"/>
    <property type="evidence" value="ECO:0007669"/>
    <property type="project" value="UniProtKB-KW"/>
</dbReference>
<sequence>MPEIVVYAAEGRSHEQKQELMQKIASAVKETFGIPLNKVVWRRRPKTSCAVAFSAASVKRFKAARLPT</sequence>
<dbReference type="SUPFAM" id="SSF55331">
    <property type="entry name" value="Tautomerase/MIF"/>
    <property type="match status" value="1"/>
</dbReference>
<dbReference type="AlphaFoldDB" id="A0A096FMJ2"/>
<evidence type="ECO:0000313" key="4">
    <source>
        <dbReference type="Proteomes" id="UP000029553"/>
    </source>
</evidence>
<reference evidence="3 4" key="1">
    <citation type="submission" date="2013-09" db="EMBL/GenBank/DDBJ databases">
        <title>High correlation between genotypes and phenotypes of environmental bacteria Comamonas testosteroni strains.</title>
        <authorList>
            <person name="Liu L."/>
            <person name="Zhu W."/>
            <person name="Xia X."/>
            <person name="Xu B."/>
            <person name="Luo M."/>
            <person name="Wang G."/>
        </authorList>
    </citation>
    <scope>NUCLEOTIDE SEQUENCE [LARGE SCALE GENOMIC DNA]</scope>
    <source>
        <strain evidence="3 4">JL40</strain>
    </source>
</reference>
<dbReference type="EMBL" id="AWOR01000026">
    <property type="protein sequence ID" value="KGH31109.1"/>
    <property type="molecule type" value="Genomic_DNA"/>
</dbReference>
<keyword evidence="1" id="KW-0413">Isomerase</keyword>